<feature type="transmembrane region" description="Helical" evidence="1">
    <location>
        <begin position="231"/>
        <end position="252"/>
    </location>
</feature>
<evidence type="ECO:0000313" key="5">
    <source>
        <dbReference type="Proteomes" id="UP000266643"/>
    </source>
</evidence>
<dbReference type="Proteomes" id="UP000286510">
    <property type="component" value="Unassembled WGS sequence"/>
</dbReference>
<dbReference type="Proteomes" id="UP000283543">
    <property type="component" value="Unassembled WGS sequence"/>
</dbReference>
<reference evidence="5 6" key="1">
    <citation type="submission" date="2018-08" db="EMBL/GenBank/DDBJ databases">
        <title>Aphanomyces genome sequencing and annotation.</title>
        <authorList>
            <person name="Minardi D."/>
            <person name="Oidtmann B."/>
            <person name="Van Der Giezen M."/>
            <person name="Studholme D.J."/>
        </authorList>
    </citation>
    <scope>NUCLEOTIDE SEQUENCE [LARGE SCALE GENOMIC DNA]</scope>
    <source>
        <strain evidence="3 5">D2</strain>
        <strain evidence="4 7">FDL457</strain>
        <strain evidence="2 6">Si</strain>
    </source>
</reference>
<feature type="transmembrane region" description="Helical" evidence="1">
    <location>
        <begin position="46"/>
        <end position="74"/>
    </location>
</feature>
<evidence type="ECO:0000313" key="6">
    <source>
        <dbReference type="Proteomes" id="UP000283543"/>
    </source>
</evidence>
<evidence type="ECO:0000313" key="7">
    <source>
        <dbReference type="Proteomes" id="UP000286510"/>
    </source>
</evidence>
<name>A0A397D766_APHAT</name>
<dbReference type="Proteomes" id="UP000266643">
    <property type="component" value="Unassembled WGS sequence"/>
</dbReference>
<keyword evidence="1" id="KW-0812">Transmembrane</keyword>
<proteinExistence type="predicted"/>
<keyword evidence="1" id="KW-1133">Transmembrane helix</keyword>
<dbReference type="EMBL" id="QUTB01007281">
    <property type="protein sequence ID" value="RHY46654.1"/>
    <property type="molecule type" value="Genomic_DNA"/>
</dbReference>
<dbReference type="VEuPathDB" id="FungiDB:H257_12735"/>
<accession>A0A397D766</accession>
<feature type="transmembrane region" description="Helical" evidence="1">
    <location>
        <begin position="188"/>
        <end position="211"/>
    </location>
</feature>
<protein>
    <submittedName>
        <fullName evidence="3">Uncharacterized protein</fullName>
    </submittedName>
</protein>
<gene>
    <name evidence="4" type="ORF">DYB26_013127</name>
    <name evidence="3" type="ORF">DYB30_002532</name>
    <name evidence="2" type="ORF">DYB34_012086</name>
</gene>
<dbReference type="EMBL" id="QUTD01005713">
    <property type="protein sequence ID" value="RHY60022.1"/>
    <property type="molecule type" value="Genomic_DNA"/>
</dbReference>
<comment type="caution">
    <text evidence="3">The sequence shown here is derived from an EMBL/GenBank/DDBJ whole genome shotgun (WGS) entry which is preliminary data.</text>
</comment>
<sequence length="290" mass="32407">MISTFRVRRFSTTDTLLDDAVDAPLSELSITNLFVWPLQRITYTRLLFCAGYVTVTLVALAAFVALVGLSAVLLPCVAMDAALRYRGQGWHHVRWPYAALTIAVLDPLVFCASWMHNLMCPKPLRISLKVHGGDDDDDDDGLFAYEQSPIVPNRRHVPPFSRTLKTQWNSTDDVRSATMYFLAVRPALCGFAMAWAAYIVANVSALAQAGGHWKDLGIFTLPQAFRAQDSLGTFALAMVLDFSVIVGLRMCVVRVMCWATRRFCCEHHVHPAWMLRTSMTEVSVTMEPFA</sequence>
<evidence type="ECO:0000313" key="4">
    <source>
        <dbReference type="EMBL" id="RHZ29386.1"/>
    </source>
</evidence>
<dbReference type="AlphaFoldDB" id="A0A397D766"/>
<evidence type="ECO:0000313" key="3">
    <source>
        <dbReference type="EMBL" id="RHY60022.1"/>
    </source>
</evidence>
<evidence type="ECO:0000313" key="2">
    <source>
        <dbReference type="EMBL" id="RHY46654.1"/>
    </source>
</evidence>
<feature type="transmembrane region" description="Helical" evidence="1">
    <location>
        <begin position="94"/>
        <end position="115"/>
    </location>
</feature>
<keyword evidence="1" id="KW-0472">Membrane</keyword>
<dbReference type="EMBL" id="QUTF01011241">
    <property type="protein sequence ID" value="RHZ29386.1"/>
    <property type="molecule type" value="Genomic_DNA"/>
</dbReference>
<organism evidence="3 5">
    <name type="scientific">Aphanomyces astaci</name>
    <name type="common">Crayfish plague agent</name>
    <dbReference type="NCBI Taxonomy" id="112090"/>
    <lineage>
        <taxon>Eukaryota</taxon>
        <taxon>Sar</taxon>
        <taxon>Stramenopiles</taxon>
        <taxon>Oomycota</taxon>
        <taxon>Saprolegniomycetes</taxon>
        <taxon>Saprolegniales</taxon>
        <taxon>Verrucalvaceae</taxon>
        <taxon>Aphanomyces</taxon>
    </lineage>
</organism>
<evidence type="ECO:0000256" key="1">
    <source>
        <dbReference type="SAM" id="Phobius"/>
    </source>
</evidence>